<name>A0A0G4IZT5_PLABS</name>
<dbReference type="PANTHER" id="PTHR32102:SF17">
    <property type="entry name" value="THH1_TOM1_TOM3 DOMAIN-CONTAINING PROTEIN"/>
    <property type="match status" value="1"/>
</dbReference>
<dbReference type="OMA" id="SANSACF"/>
<proteinExistence type="predicted"/>
<dbReference type="Proteomes" id="UP000039324">
    <property type="component" value="Unassembled WGS sequence"/>
</dbReference>
<sequence>MQGGGGGGGGGPPPGPPFPQIEAALRPVTKTVQFFGGLLTGKSGAPVPASITVGGEYVPQCDVAGVKAFQNVFSHAQALTAQLLSNPSASSDLSFLQYAIGARDTVQSCRKIINSFFATTQKKVTIPGANYCAFEYGSSQFATSPCCNQSLANSQCCVPATVQASVTTLNNVSLPTIQAQCATPGKVQLAILGYMASYNQISQKPLDYNALFNSWFAFTGQCQSLIYNQQCTKDSDCVYSGSCDTTNSKTCKVPWGTDYLLVLQCYYDRMAPDLKTTLNVAWRLDPSNAATYKQAFIGMLNSTLVTEDCFGQGDSYQWHSQYNNGCMRPGNKTGCLLKKNCNYDFSVTSQAQCLGTTPVDKSSSFCGQCSSPTNCWKQSQPSYCQATFYQTQQACTARNLTWYNPWSQCANCQGFCVDTNKTTQATCTPPSICGTQNPWACGSMMCVATNVTQQACQNAWQTRKTFSGDSNSYQLYWMNWMNDGKGLCGFNQQWGSQVPLTQAFCSSFAPAVGNATIRLFEGYNWNAGQYNTPESCAAGQCNWQDPQGLEWGGNLSPQQCVQKQFCTMPCPRCFAQRTNGAGNNVCYVPGNAFNQTACLSLNGQWQSSVVGGNARCLIGDGSVTQPACLSTGTKYNVKVAWASCSQLPTNDTTCSATGALGEIAPYLNCQFQPWAPCPDKASCQAIAGQCNDWDRQQWNNGRQSFGTCYLKIPPDVNGNVQCQSRKSPANPSTMLNWGSLPGTCSDPSLTNGTQCARYGGLWRDKAFTKAACLADQACHPQGNEWTNNMDAANCAACNSVMGPIYRWSPGQWVNASMVPFQWKAKQWVNANMWGLQVANQNMQTLFMAAASVLQAQQSYNQLVGTYGFLSNFFDQVACDCTPGGAARNCFGTLPPPVPQAQLVLAPGMTSQTQSTGCKLIVSVASSNATSKHRRRLLAAGGGNTVQVTVGVTTAASLAVMVNGVASYAVVRASSTNGAVVGQLLGDGSAISGLAQVSSATITLNFNVLINRTSAYTVAWIGALVNNAFVVPVTGIAVNASSGSVTTVDLKADGTYFPVLLAANWQQQASLVVTTIKKPKMTTTRAPTPAGPTPAPTPAGPTPAPTPASTPGEGVLKVSPAATPAAPGLFLQLVVVAALACFAWA</sequence>
<accession>A0A0G4IZT5</accession>
<keyword evidence="3" id="KW-1185">Reference proteome</keyword>
<dbReference type="EMBL" id="CDSF01000103">
    <property type="protein sequence ID" value="CEP00830.1"/>
    <property type="molecule type" value="Genomic_DNA"/>
</dbReference>
<dbReference type="AlphaFoldDB" id="A0A0G4IZT5"/>
<reference evidence="2 3" key="1">
    <citation type="submission" date="2015-02" db="EMBL/GenBank/DDBJ databases">
        <authorList>
            <person name="Chooi Y.-H."/>
        </authorList>
    </citation>
    <scope>NUCLEOTIDE SEQUENCE [LARGE SCALE GENOMIC DNA]</scope>
    <source>
        <strain evidence="2">E3</strain>
    </source>
</reference>
<evidence type="ECO:0000256" key="1">
    <source>
        <dbReference type="SAM" id="MobiDB-lite"/>
    </source>
</evidence>
<gene>
    <name evidence="2" type="ORF">PBRA_008142</name>
</gene>
<protein>
    <submittedName>
        <fullName evidence="2">Uncharacterized protein</fullName>
    </submittedName>
</protein>
<evidence type="ECO:0000313" key="2">
    <source>
        <dbReference type="EMBL" id="CEP00830.1"/>
    </source>
</evidence>
<feature type="region of interest" description="Disordered" evidence="1">
    <location>
        <begin position="1080"/>
        <end position="1114"/>
    </location>
</feature>
<feature type="compositionally biased region" description="Pro residues" evidence="1">
    <location>
        <begin position="1088"/>
        <end position="1107"/>
    </location>
</feature>
<dbReference type="GO" id="GO:0006935">
    <property type="term" value="P:chemotaxis"/>
    <property type="evidence" value="ECO:0007669"/>
    <property type="project" value="TreeGrafter"/>
</dbReference>
<dbReference type="OrthoDB" id="2109252at2759"/>
<organism evidence="2 3">
    <name type="scientific">Plasmodiophora brassicae</name>
    <name type="common">Clubroot disease agent</name>
    <dbReference type="NCBI Taxonomy" id="37360"/>
    <lineage>
        <taxon>Eukaryota</taxon>
        <taxon>Sar</taxon>
        <taxon>Rhizaria</taxon>
        <taxon>Endomyxa</taxon>
        <taxon>Phytomyxea</taxon>
        <taxon>Plasmodiophorida</taxon>
        <taxon>Plasmodiophoridae</taxon>
        <taxon>Plasmodiophora</taxon>
    </lineage>
</organism>
<dbReference type="PANTHER" id="PTHR32102">
    <property type="entry name" value="DUF1084 DOMAIN-CONTAINING PROTEIN-RELATED"/>
    <property type="match status" value="1"/>
</dbReference>
<evidence type="ECO:0000313" key="3">
    <source>
        <dbReference type="Proteomes" id="UP000039324"/>
    </source>
</evidence>